<keyword evidence="2" id="KW-0472">Membrane</keyword>
<gene>
    <name evidence="3" type="ORF">CDEST_00155</name>
</gene>
<proteinExistence type="predicted"/>
<dbReference type="RefSeq" id="XP_062772365.1">
    <property type="nucleotide sequence ID" value="XM_062916314.1"/>
</dbReference>
<keyword evidence="2" id="KW-1133">Transmembrane helix</keyword>
<keyword evidence="4" id="KW-1185">Reference proteome</keyword>
<evidence type="ECO:0000313" key="4">
    <source>
        <dbReference type="Proteomes" id="UP001322277"/>
    </source>
</evidence>
<feature type="region of interest" description="Disordered" evidence="1">
    <location>
        <begin position="226"/>
        <end position="275"/>
    </location>
</feature>
<feature type="transmembrane region" description="Helical" evidence="2">
    <location>
        <begin position="12"/>
        <end position="33"/>
    </location>
</feature>
<feature type="compositionally biased region" description="Basic and acidic residues" evidence="1">
    <location>
        <begin position="254"/>
        <end position="263"/>
    </location>
</feature>
<keyword evidence="2" id="KW-0812">Transmembrane</keyword>
<dbReference type="KEGG" id="cdet:87936658"/>
<evidence type="ECO:0000313" key="3">
    <source>
        <dbReference type="EMBL" id="WQF75141.1"/>
    </source>
</evidence>
<evidence type="ECO:0000256" key="2">
    <source>
        <dbReference type="SAM" id="Phobius"/>
    </source>
</evidence>
<protein>
    <submittedName>
        <fullName evidence="3">Uncharacterized protein</fullName>
    </submittedName>
</protein>
<organism evidence="3 4">
    <name type="scientific">Colletotrichum destructivum</name>
    <dbReference type="NCBI Taxonomy" id="34406"/>
    <lineage>
        <taxon>Eukaryota</taxon>
        <taxon>Fungi</taxon>
        <taxon>Dikarya</taxon>
        <taxon>Ascomycota</taxon>
        <taxon>Pezizomycotina</taxon>
        <taxon>Sordariomycetes</taxon>
        <taxon>Hypocreomycetidae</taxon>
        <taxon>Glomerellales</taxon>
        <taxon>Glomerellaceae</taxon>
        <taxon>Colletotrichum</taxon>
        <taxon>Colletotrichum destructivum species complex</taxon>
    </lineage>
</organism>
<sequence length="275" mass="31637">MDPVTQQDSPLSVAANVAGILTFVVAIIAAAYVRITYLRNSDEEYFRVKASLSWFKTESTWLSDLIRTAGERPGGPRQQHQPEYQMYAFVMDDLVKLEQRILELLAEAETKAAGQDAENQGKWTLVPKSWSFTTNVAMAWLPVRSKTLDLVRQREALTARVQFTQMSMISSRIRDLESRTTWTEAKTEDSFIRMEKQIAEQRAQIHRLEDLVYRLMHRNRLRNAHAHIHDQSLTDAIKSRRVSDSSQPSPTTEPTRRGRERRASSQSTKRSSRSK</sequence>
<evidence type="ECO:0000256" key="1">
    <source>
        <dbReference type="SAM" id="MobiDB-lite"/>
    </source>
</evidence>
<name>A0AAX4HVG7_9PEZI</name>
<dbReference type="EMBL" id="CP137305">
    <property type="protein sequence ID" value="WQF75141.1"/>
    <property type="molecule type" value="Genomic_DNA"/>
</dbReference>
<dbReference type="Proteomes" id="UP001322277">
    <property type="component" value="Chromosome 1"/>
</dbReference>
<dbReference type="AlphaFoldDB" id="A0AAX4HVG7"/>
<dbReference type="GeneID" id="87936658"/>
<reference evidence="4" key="1">
    <citation type="journal article" date="2023" name="bioRxiv">
        <title>Complete genome of the Medicago anthracnose fungus, Colletotrichum destructivum, reveals a mini-chromosome-like region within a core chromosome.</title>
        <authorList>
            <person name="Lapalu N."/>
            <person name="Simon A."/>
            <person name="Lu A."/>
            <person name="Plaumann P.-L."/>
            <person name="Amselem J."/>
            <person name="Pigne S."/>
            <person name="Auger A."/>
            <person name="Koch C."/>
            <person name="Dallery J.-F."/>
            <person name="O'Connell R.J."/>
        </authorList>
    </citation>
    <scope>NUCLEOTIDE SEQUENCE [LARGE SCALE GENOMIC DNA]</scope>
    <source>
        <strain evidence="4">CBS 520.97</strain>
    </source>
</reference>
<feature type="compositionally biased region" description="Basic and acidic residues" evidence="1">
    <location>
        <begin position="227"/>
        <end position="243"/>
    </location>
</feature>
<accession>A0AAX4HVG7</accession>